<name>A0A9P8SMH9_9HYPO</name>
<accession>A0A9P8SMH9</accession>
<protein>
    <submittedName>
        <fullName evidence="2">Uncharacterized protein</fullName>
    </submittedName>
</protein>
<organism evidence="2 3">
    <name type="scientific">Hirsutella rhossiliensis</name>
    <dbReference type="NCBI Taxonomy" id="111463"/>
    <lineage>
        <taxon>Eukaryota</taxon>
        <taxon>Fungi</taxon>
        <taxon>Dikarya</taxon>
        <taxon>Ascomycota</taxon>
        <taxon>Pezizomycotina</taxon>
        <taxon>Sordariomycetes</taxon>
        <taxon>Hypocreomycetidae</taxon>
        <taxon>Hypocreales</taxon>
        <taxon>Ophiocordycipitaceae</taxon>
        <taxon>Hirsutella</taxon>
    </lineage>
</organism>
<evidence type="ECO:0000313" key="2">
    <source>
        <dbReference type="EMBL" id="KAH0968026.1"/>
    </source>
</evidence>
<sequence length="348" mass="39606">MMDYMLYKAKGASYEDLVKNPKVAKNISKQDIEKDDMNKAPFFDTWGSKTGRCTSFAVKITAELVKANPGVFDFKVYDLKGHRVARCIKTGVLIDSSSWVGAFILKEGEWKTFQDGATTAKWKWVNNESKFKTDGKEKSSSTVITSREAMAICLTEVAERPIVLTLFRSFSNEKTGYHGMFSWVFNKKRLEMTPDLEKRKSKLVITWDGKGTEEDNKACVDNFAQFVMNYGGPHWEQQFKATGIMQVNEKIWNAANIVWGAYPKYSVEGTELPIRDVERAVELEEPLNDQPTQQEQEILPVPPPPQQPYDSVEALYNDLQQFQRENGAAIVRSSSNKKYTINGREVNT</sequence>
<evidence type="ECO:0000256" key="1">
    <source>
        <dbReference type="SAM" id="MobiDB-lite"/>
    </source>
</evidence>
<reference evidence="2" key="1">
    <citation type="submission" date="2021-09" db="EMBL/GenBank/DDBJ databases">
        <title>A high-quality genome of the endoparasitic fungus Hirsutella rhossiliensis with a comparison of Hirsutella genomes reveals transposable elements contributing to genome size variation.</title>
        <authorList>
            <person name="Lin R."/>
            <person name="Jiao Y."/>
            <person name="Sun X."/>
            <person name="Ling J."/>
            <person name="Xie B."/>
            <person name="Cheng X."/>
        </authorList>
    </citation>
    <scope>NUCLEOTIDE SEQUENCE</scope>
    <source>
        <strain evidence="2">HR02</strain>
    </source>
</reference>
<evidence type="ECO:0000313" key="3">
    <source>
        <dbReference type="Proteomes" id="UP000824596"/>
    </source>
</evidence>
<gene>
    <name evidence="2" type="ORF">HRG_00668</name>
</gene>
<proteinExistence type="predicted"/>
<dbReference type="Proteomes" id="UP000824596">
    <property type="component" value="Unassembled WGS sequence"/>
</dbReference>
<dbReference type="AlphaFoldDB" id="A0A9P8SMH9"/>
<dbReference type="GeneID" id="68349797"/>
<dbReference type="EMBL" id="JAIZPD010000001">
    <property type="protein sequence ID" value="KAH0968026.1"/>
    <property type="molecule type" value="Genomic_DNA"/>
</dbReference>
<dbReference type="OrthoDB" id="4973016at2759"/>
<comment type="caution">
    <text evidence="2">The sequence shown here is derived from an EMBL/GenBank/DDBJ whole genome shotgun (WGS) entry which is preliminary data.</text>
</comment>
<feature type="region of interest" description="Disordered" evidence="1">
    <location>
        <begin position="287"/>
        <end position="311"/>
    </location>
</feature>
<dbReference type="RefSeq" id="XP_044725539.1">
    <property type="nucleotide sequence ID" value="XM_044859139.1"/>
</dbReference>
<keyword evidence="3" id="KW-1185">Reference proteome</keyword>